<dbReference type="Pfam" id="PF03466">
    <property type="entry name" value="LysR_substrate"/>
    <property type="match status" value="1"/>
</dbReference>
<dbReference type="InterPro" id="IPR036390">
    <property type="entry name" value="WH_DNA-bd_sf"/>
</dbReference>
<dbReference type="Pfam" id="PF00126">
    <property type="entry name" value="HTH_1"/>
    <property type="match status" value="1"/>
</dbReference>
<keyword evidence="7" id="KW-1185">Reference proteome</keyword>
<dbReference type="OrthoDB" id="8717159at2"/>
<dbReference type="CDD" id="cd08417">
    <property type="entry name" value="PBP2_Nitroaromatics_like"/>
    <property type="match status" value="1"/>
</dbReference>
<dbReference type="Gene3D" id="3.40.190.10">
    <property type="entry name" value="Periplasmic binding protein-like II"/>
    <property type="match status" value="2"/>
</dbReference>
<evidence type="ECO:0000256" key="4">
    <source>
        <dbReference type="ARBA" id="ARBA00023163"/>
    </source>
</evidence>
<dbReference type="RefSeq" id="WP_083395624.1">
    <property type="nucleotide sequence ID" value="NZ_FNSV01000005.1"/>
</dbReference>
<name>A0A1H4SLY1_9NOCA</name>
<keyword evidence="2" id="KW-0805">Transcription regulation</keyword>
<dbReference type="InterPro" id="IPR050389">
    <property type="entry name" value="LysR-type_TF"/>
</dbReference>
<dbReference type="GO" id="GO:0003677">
    <property type="term" value="F:DNA binding"/>
    <property type="evidence" value="ECO:0007669"/>
    <property type="project" value="UniProtKB-KW"/>
</dbReference>
<dbReference type="GO" id="GO:0003700">
    <property type="term" value="F:DNA-binding transcription factor activity"/>
    <property type="evidence" value="ECO:0007669"/>
    <property type="project" value="InterPro"/>
</dbReference>
<feature type="domain" description="HTH lysR-type" evidence="5">
    <location>
        <begin position="8"/>
        <end position="65"/>
    </location>
</feature>
<dbReference type="Gene3D" id="1.10.10.10">
    <property type="entry name" value="Winged helix-like DNA-binding domain superfamily/Winged helix DNA-binding domain"/>
    <property type="match status" value="1"/>
</dbReference>
<dbReference type="PANTHER" id="PTHR30118:SF15">
    <property type="entry name" value="TRANSCRIPTIONAL REGULATORY PROTEIN"/>
    <property type="match status" value="1"/>
</dbReference>
<evidence type="ECO:0000256" key="2">
    <source>
        <dbReference type="ARBA" id="ARBA00023015"/>
    </source>
</evidence>
<dbReference type="InterPro" id="IPR037402">
    <property type="entry name" value="YidZ_PBP2"/>
</dbReference>
<evidence type="ECO:0000313" key="7">
    <source>
        <dbReference type="Proteomes" id="UP000183561"/>
    </source>
</evidence>
<keyword evidence="3 6" id="KW-0238">DNA-binding</keyword>
<proteinExistence type="inferred from homology"/>
<dbReference type="AlphaFoldDB" id="A0A1H4SLY1"/>
<dbReference type="SUPFAM" id="SSF46785">
    <property type="entry name" value="Winged helix' DNA-binding domain"/>
    <property type="match status" value="1"/>
</dbReference>
<gene>
    <name evidence="6" type="ORF">SAMN04490239_4139</name>
</gene>
<dbReference type="InterPro" id="IPR036388">
    <property type="entry name" value="WH-like_DNA-bd_sf"/>
</dbReference>
<dbReference type="EMBL" id="FNSV01000005">
    <property type="protein sequence ID" value="SEC45119.1"/>
    <property type="molecule type" value="Genomic_DNA"/>
</dbReference>
<dbReference type="InterPro" id="IPR000847">
    <property type="entry name" value="LysR_HTH_N"/>
</dbReference>
<organism evidence="6 7">
    <name type="scientific">Rhodococcus koreensis</name>
    <dbReference type="NCBI Taxonomy" id="99653"/>
    <lineage>
        <taxon>Bacteria</taxon>
        <taxon>Bacillati</taxon>
        <taxon>Actinomycetota</taxon>
        <taxon>Actinomycetes</taxon>
        <taxon>Mycobacteriales</taxon>
        <taxon>Nocardiaceae</taxon>
        <taxon>Rhodococcus</taxon>
    </lineage>
</organism>
<protein>
    <submittedName>
        <fullName evidence="6">DNA-binding transcriptional regulator, LysR family</fullName>
    </submittedName>
</protein>
<comment type="similarity">
    <text evidence="1">Belongs to the LysR transcriptional regulatory family.</text>
</comment>
<dbReference type="Proteomes" id="UP000183561">
    <property type="component" value="Unassembled WGS sequence"/>
</dbReference>
<sequence>MRMKLNRIDLNLLVGLDALLSERSVSRAAKQLSVGQPAMSGTLSRLRKLFDDPLLVRDGSSMTLTPLAESLTYLVHDILGSIETLVTVRAPFDAASDTRTFTIHASDYVTLVLLRSFVRAATGEAPNVRINIAPPQTNYFDPLREARADLVIIPREIVGHVGTAYVSASLFTDRHVCVVAADHPVVGETMSREQFSAFPHLSATGGIPPSFAETQFDEISLPFRIEASTTSYVAAPFLLEGTEMVAVLYERLARALHRSAGIRLLEPPVSLAPITEMMYWHPRHSDDPGHRWLRHGIRRLAEQL</sequence>
<dbReference type="PANTHER" id="PTHR30118">
    <property type="entry name" value="HTH-TYPE TRANSCRIPTIONAL REGULATOR LEUO-RELATED"/>
    <property type="match status" value="1"/>
</dbReference>
<accession>A0A1H4SLY1</accession>
<evidence type="ECO:0000256" key="3">
    <source>
        <dbReference type="ARBA" id="ARBA00023125"/>
    </source>
</evidence>
<evidence type="ECO:0000256" key="1">
    <source>
        <dbReference type="ARBA" id="ARBA00009437"/>
    </source>
</evidence>
<keyword evidence="4" id="KW-0804">Transcription</keyword>
<dbReference type="PROSITE" id="PS50931">
    <property type="entry name" value="HTH_LYSR"/>
    <property type="match status" value="1"/>
</dbReference>
<dbReference type="SUPFAM" id="SSF53850">
    <property type="entry name" value="Periplasmic binding protein-like II"/>
    <property type="match status" value="1"/>
</dbReference>
<evidence type="ECO:0000313" key="6">
    <source>
        <dbReference type="EMBL" id="SEC45119.1"/>
    </source>
</evidence>
<dbReference type="InterPro" id="IPR005119">
    <property type="entry name" value="LysR_subst-bd"/>
</dbReference>
<evidence type="ECO:0000259" key="5">
    <source>
        <dbReference type="PROSITE" id="PS50931"/>
    </source>
</evidence>
<reference evidence="7" key="1">
    <citation type="submission" date="2016-10" db="EMBL/GenBank/DDBJ databases">
        <authorList>
            <person name="Varghese N."/>
            <person name="Submissions S."/>
        </authorList>
    </citation>
    <scope>NUCLEOTIDE SEQUENCE [LARGE SCALE GENOMIC DNA]</scope>
    <source>
        <strain evidence="7">DSM 44498</strain>
    </source>
</reference>
<dbReference type="PRINTS" id="PR00039">
    <property type="entry name" value="HTHLYSR"/>
</dbReference>